<dbReference type="AlphaFoldDB" id="A0A2P2IVW7"/>
<protein>
    <submittedName>
        <fullName evidence="1">Uncharacterized protein MANES_17G020100</fullName>
    </submittedName>
</protein>
<dbReference type="EMBL" id="GGEC01004866">
    <property type="protein sequence ID" value="MBW85349.1"/>
    <property type="molecule type" value="Transcribed_RNA"/>
</dbReference>
<organism evidence="1">
    <name type="scientific">Rhizophora mucronata</name>
    <name type="common">Asiatic mangrove</name>
    <dbReference type="NCBI Taxonomy" id="61149"/>
    <lineage>
        <taxon>Eukaryota</taxon>
        <taxon>Viridiplantae</taxon>
        <taxon>Streptophyta</taxon>
        <taxon>Embryophyta</taxon>
        <taxon>Tracheophyta</taxon>
        <taxon>Spermatophyta</taxon>
        <taxon>Magnoliopsida</taxon>
        <taxon>eudicotyledons</taxon>
        <taxon>Gunneridae</taxon>
        <taxon>Pentapetalae</taxon>
        <taxon>rosids</taxon>
        <taxon>fabids</taxon>
        <taxon>Malpighiales</taxon>
        <taxon>Rhizophoraceae</taxon>
        <taxon>Rhizophora</taxon>
    </lineage>
</organism>
<evidence type="ECO:0000313" key="1">
    <source>
        <dbReference type="EMBL" id="MBW85349.1"/>
    </source>
</evidence>
<proteinExistence type="predicted"/>
<sequence>MNKKVIIIHFRHKRDLLINLICCSTMEIKPSLLQELISSIHAKGVEKVASQLKQSNNSLCSLIIIFISGLPS</sequence>
<name>A0A2P2IVW7_RHIMU</name>
<accession>A0A2P2IVW7</accession>
<reference evidence="1" key="1">
    <citation type="submission" date="2018-02" db="EMBL/GenBank/DDBJ databases">
        <title>Rhizophora mucronata_Transcriptome.</title>
        <authorList>
            <person name="Meera S.P."/>
            <person name="Sreeshan A."/>
            <person name="Augustine A."/>
        </authorList>
    </citation>
    <scope>NUCLEOTIDE SEQUENCE</scope>
    <source>
        <tissue evidence="1">Leaf</tissue>
    </source>
</reference>